<feature type="compositionally biased region" description="Polar residues" evidence="1">
    <location>
        <begin position="24"/>
        <end position="47"/>
    </location>
</feature>
<accession>A0ABQ4XN22</accession>
<evidence type="ECO:0000256" key="1">
    <source>
        <dbReference type="SAM" id="MobiDB-lite"/>
    </source>
</evidence>
<sequence length="521" mass="56718">MLGRGHRCRLLLESMHQKGEEYGGSSSNVGATGDSTSKANDTLSIQLSDDPPPVTASKVGEFIHGISTTTPKRLFVQSNKYLAFRKPLSKKGQLVIGPPMFAMGESVVGSSHKATDDLCSSGAGSNLRGQVDREAKVKAEFAQMLDTQQRMFDERVAALDARLDKMVKETDEESAPMLRDARETKKFIIENGFHYFLNKFRESEMLGTRLGACISANILDGMRQCLEAGFVHGKKGTDINSIPAPNAAEVYADAMNALNDVPFPLLEQIEACAKQPFSYLEALLVMGPIYISRFILNTPYPKTLKNSRPLPDYEEYVVSTSADTPYEILWSTITRSTFYSQYAWEKKEEEESSEDDWNNACRETARNVISILSSLSSYDVDTAYLTPWIQRIDQPGLHKSIHDEAGTLTNPASGSNSFTSGVTELFIIALSIPYARGAGATVKDIIPVDEVITVKSDDVLAGTASNPAASDVPTSDPSTLSALLSDGLIVRSSLLTGLVFAYSPFKSILGLLIPTLGFATA</sequence>
<comment type="caution">
    <text evidence="2">The sequence shown here is derived from an EMBL/GenBank/DDBJ whole genome shotgun (WGS) entry which is preliminary data.</text>
</comment>
<name>A0ABQ4XN22_9ASTR</name>
<gene>
    <name evidence="2" type="ORF">Tco_0680835</name>
</gene>
<reference evidence="2" key="1">
    <citation type="journal article" date="2022" name="Int. J. Mol. Sci.">
        <title>Draft Genome of Tanacetum Coccineum: Genomic Comparison of Closely Related Tanacetum-Family Plants.</title>
        <authorList>
            <person name="Yamashiro T."/>
            <person name="Shiraishi A."/>
            <person name="Nakayama K."/>
            <person name="Satake H."/>
        </authorList>
    </citation>
    <scope>NUCLEOTIDE SEQUENCE</scope>
</reference>
<dbReference type="Proteomes" id="UP001151760">
    <property type="component" value="Unassembled WGS sequence"/>
</dbReference>
<keyword evidence="3" id="KW-1185">Reference proteome</keyword>
<reference evidence="2" key="2">
    <citation type="submission" date="2022-01" db="EMBL/GenBank/DDBJ databases">
        <authorList>
            <person name="Yamashiro T."/>
            <person name="Shiraishi A."/>
            <person name="Satake H."/>
            <person name="Nakayama K."/>
        </authorList>
    </citation>
    <scope>NUCLEOTIDE SEQUENCE</scope>
</reference>
<feature type="region of interest" description="Disordered" evidence="1">
    <location>
        <begin position="19"/>
        <end position="51"/>
    </location>
</feature>
<dbReference type="EMBL" id="BQNB010009636">
    <property type="protein sequence ID" value="GJS66271.1"/>
    <property type="molecule type" value="Genomic_DNA"/>
</dbReference>
<organism evidence="2 3">
    <name type="scientific">Tanacetum coccineum</name>
    <dbReference type="NCBI Taxonomy" id="301880"/>
    <lineage>
        <taxon>Eukaryota</taxon>
        <taxon>Viridiplantae</taxon>
        <taxon>Streptophyta</taxon>
        <taxon>Embryophyta</taxon>
        <taxon>Tracheophyta</taxon>
        <taxon>Spermatophyta</taxon>
        <taxon>Magnoliopsida</taxon>
        <taxon>eudicotyledons</taxon>
        <taxon>Gunneridae</taxon>
        <taxon>Pentapetalae</taxon>
        <taxon>asterids</taxon>
        <taxon>campanulids</taxon>
        <taxon>Asterales</taxon>
        <taxon>Asteraceae</taxon>
        <taxon>Asteroideae</taxon>
        <taxon>Anthemideae</taxon>
        <taxon>Anthemidinae</taxon>
        <taxon>Tanacetum</taxon>
    </lineage>
</organism>
<evidence type="ECO:0000313" key="2">
    <source>
        <dbReference type="EMBL" id="GJS66271.1"/>
    </source>
</evidence>
<protein>
    <submittedName>
        <fullName evidence="2">Uncharacterized protein</fullName>
    </submittedName>
</protein>
<proteinExistence type="predicted"/>
<evidence type="ECO:0000313" key="3">
    <source>
        <dbReference type="Proteomes" id="UP001151760"/>
    </source>
</evidence>